<dbReference type="NCBIfam" id="NF003657">
    <property type="entry name" value="PRK05289.1"/>
    <property type="match status" value="1"/>
</dbReference>
<dbReference type="Pfam" id="PF13720">
    <property type="entry name" value="Acetyltransf_11"/>
    <property type="match status" value="1"/>
</dbReference>
<dbReference type="PANTHER" id="PTHR43480">
    <property type="entry name" value="ACYL-[ACYL-CARRIER-PROTEIN]--UDP-N-ACETYLGLUCOSAMINE O-ACYLTRANSFERASE"/>
    <property type="match status" value="1"/>
</dbReference>
<dbReference type="PIRSF" id="PIRSF000456">
    <property type="entry name" value="UDP-GlcNAc_acltr"/>
    <property type="match status" value="1"/>
</dbReference>
<evidence type="ECO:0000259" key="8">
    <source>
        <dbReference type="Pfam" id="PF13720"/>
    </source>
</evidence>
<evidence type="ECO:0000256" key="2">
    <source>
        <dbReference type="ARBA" id="ARBA00022516"/>
    </source>
</evidence>
<dbReference type="InterPro" id="IPR029098">
    <property type="entry name" value="Acetyltransf_C"/>
</dbReference>
<evidence type="ECO:0000256" key="3">
    <source>
        <dbReference type="ARBA" id="ARBA00022556"/>
    </source>
</evidence>
<organism evidence="9">
    <name type="scientific">Singulisphaera sp. Ch08</name>
    <dbReference type="NCBI Taxonomy" id="3120278"/>
    <lineage>
        <taxon>Bacteria</taxon>
        <taxon>Pseudomonadati</taxon>
        <taxon>Planctomycetota</taxon>
        <taxon>Planctomycetia</taxon>
        <taxon>Isosphaerales</taxon>
        <taxon>Isosphaeraceae</taxon>
        <taxon>Singulisphaera</taxon>
    </lineage>
</organism>
<dbReference type="InterPro" id="IPR037157">
    <property type="entry name" value="Acetyltransf_C_sf"/>
</dbReference>
<evidence type="ECO:0000256" key="5">
    <source>
        <dbReference type="ARBA" id="ARBA00022737"/>
    </source>
</evidence>
<dbReference type="EMBL" id="CP155447">
    <property type="protein sequence ID" value="XBH07470.1"/>
    <property type="molecule type" value="Genomic_DNA"/>
</dbReference>
<evidence type="ECO:0000256" key="1">
    <source>
        <dbReference type="ARBA" id="ARBA00022490"/>
    </source>
</evidence>
<dbReference type="Gene3D" id="2.160.10.10">
    <property type="entry name" value="Hexapeptide repeat proteins"/>
    <property type="match status" value="1"/>
</dbReference>
<dbReference type="InterPro" id="IPR001451">
    <property type="entry name" value="Hexapep"/>
</dbReference>
<dbReference type="PROSITE" id="PS00101">
    <property type="entry name" value="HEXAPEP_TRANSFERASES"/>
    <property type="match status" value="1"/>
</dbReference>
<dbReference type="SUPFAM" id="SSF51161">
    <property type="entry name" value="Trimeric LpxA-like enzymes"/>
    <property type="match status" value="1"/>
</dbReference>
<keyword evidence="5" id="KW-0677">Repeat</keyword>
<proteinExistence type="predicted"/>
<feature type="domain" description="UDP N-acetylglucosamine O-acyltransferase C-terminal" evidence="8">
    <location>
        <begin position="177"/>
        <end position="256"/>
    </location>
</feature>
<evidence type="ECO:0000313" key="9">
    <source>
        <dbReference type="EMBL" id="XBH07470.1"/>
    </source>
</evidence>
<keyword evidence="3" id="KW-0441">Lipid A biosynthesis</keyword>
<dbReference type="NCBIfam" id="TIGR01852">
    <property type="entry name" value="lipid_A_lpxA"/>
    <property type="match status" value="1"/>
</dbReference>
<dbReference type="GO" id="GO:0009245">
    <property type="term" value="P:lipid A biosynthetic process"/>
    <property type="evidence" value="ECO:0007669"/>
    <property type="project" value="UniProtKB-KW"/>
</dbReference>
<dbReference type="InterPro" id="IPR018357">
    <property type="entry name" value="Hexapep_transf_CS"/>
</dbReference>
<keyword evidence="7 9" id="KW-0012">Acyltransferase</keyword>
<dbReference type="RefSeq" id="WP_406700306.1">
    <property type="nucleotide sequence ID" value="NZ_CP155447.1"/>
</dbReference>
<reference evidence="9" key="1">
    <citation type="submission" date="2024-05" db="EMBL/GenBank/DDBJ databases">
        <title>Planctomycetes of the genus Singulisphaera possess chitinolytic capabilities.</title>
        <authorList>
            <person name="Ivanova A."/>
        </authorList>
    </citation>
    <scope>NUCLEOTIDE SEQUENCE</scope>
    <source>
        <strain evidence="9">Ch08T</strain>
    </source>
</reference>
<keyword evidence="6" id="KW-0443">Lipid metabolism</keyword>
<dbReference type="Gene3D" id="1.20.1180.10">
    <property type="entry name" value="Udp N-acetylglucosamine O-acyltransferase, C-terminal domain"/>
    <property type="match status" value="1"/>
</dbReference>
<gene>
    <name evidence="9" type="primary">lpxA</name>
    <name evidence="9" type="ORF">V5E97_15955</name>
</gene>
<dbReference type="PANTHER" id="PTHR43480:SF1">
    <property type="entry name" value="ACYL-[ACYL-CARRIER-PROTEIN]--UDP-N-ACETYLGLUCOSAMINE O-ACYLTRANSFERASE, MITOCHONDRIAL-RELATED"/>
    <property type="match status" value="1"/>
</dbReference>
<evidence type="ECO:0000256" key="4">
    <source>
        <dbReference type="ARBA" id="ARBA00022679"/>
    </source>
</evidence>
<dbReference type="Pfam" id="PF00132">
    <property type="entry name" value="Hexapep"/>
    <property type="match status" value="1"/>
</dbReference>
<evidence type="ECO:0000256" key="6">
    <source>
        <dbReference type="ARBA" id="ARBA00023098"/>
    </source>
</evidence>
<dbReference type="EC" id="2.3.1.129" evidence="9"/>
<dbReference type="GO" id="GO:0008780">
    <property type="term" value="F:acyl-[acyl-carrier-protein]-UDP-N-acetylglucosamine O-acyltransferase activity"/>
    <property type="evidence" value="ECO:0007669"/>
    <property type="project" value="UniProtKB-EC"/>
</dbReference>
<protein>
    <submittedName>
        <fullName evidence="9">Acyl-ACP--UDP-N-acetylglucosamine O-acyltransferase</fullName>
        <ecNumber evidence="9">2.3.1.129</ecNumber>
    </submittedName>
</protein>
<dbReference type="GO" id="GO:0016020">
    <property type="term" value="C:membrane"/>
    <property type="evidence" value="ECO:0007669"/>
    <property type="project" value="GOC"/>
</dbReference>
<sequence>MATLIADTACVDPRAELADDVEIGPYCVLGPDVRVGRGTRLIAHVCMLGVTTVGEMNVFSPFTVIGGDPQDVSYKGSSTRVEIGDHNIIRESVTINRATEKEDGVTRLGSHNFLMAGAHIAHDCKLGDRITIANGSMLGGHVHVESHASISGGVAVHHYATIGAYSFVGGQSRIVHDVPRFMLVDGNPSKIRCINVVGLKRNGVSMEGIDALHEAHRLIYRAKMSAKHATEILESHGHLVAEVRSLLEFIQAQQEGKHGRARERWRKS</sequence>
<dbReference type="CDD" id="cd03351">
    <property type="entry name" value="LbH_UDP-GlcNAc_AT"/>
    <property type="match status" value="1"/>
</dbReference>
<name>A0AAU7CQU9_9BACT</name>
<evidence type="ECO:0000256" key="7">
    <source>
        <dbReference type="ARBA" id="ARBA00023315"/>
    </source>
</evidence>
<keyword evidence="1" id="KW-0963">Cytoplasm</keyword>
<dbReference type="InterPro" id="IPR010137">
    <property type="entry name" value="Lipid_A_LpxA"/>
</dbReference>
<keyword evidence="4 9" id="KW-0808">Transferase</keyword>
<accession>A0AAU7CQU9</accession>
<keyword evidence="2" id="KW-0444">Lipid biosynthesis</keyword>
<dbReference type="InterPro" id="IPR011004">
    <property type="entry name" value="Trimer_LpxA-like_sf"/>
</dbReference>
<dbReference type="AlphaFoldDB" id="A0AAU7CQU9"/>